<proteinExistence type="predicted"/>
<keyword evidence="3" id="KW-1185">Reference proteome</keyword>
<name>A0A0N4UR51_DRAME</name>
<dbReference type="Proteomes" id="UP000038040">
    <property type="component" value="Unplaced"/>
</dbReference>
<dbReference type="Proteomes" id="UP000274756">
    <property type="component" value="Unassembled WGS sequence"/>
</dbReference>
<protein>
    <submittedName>
        <fullName evidence="4">Neur_chan_LBD domain-containing protein</fullName>
    </submittedName>
</protein>
<evidence type="ECO:0000313" key="3">
    <source>
        <dbReference type="Proteomes" id="UP000274756"/>
    </source>
</evidence>
<evidence type="ECO:0000313" key="2">
    <source>
        <dbReference type="Proteomes" id="UP000038040"/>
    </source>
</evidence>
<dbReference type="AlphaFoldDB" id="A0A0N4UR51"/>
<dbReference type="WBParaSite" id="DME_0001052201-mRNA-1">
    <property type="protein sequence ID" value="DME_0001052201-mRNA-1"/>
    <property type="gene ID" value="DME_0001052201"/>
</dbReference>
<sequence>MSDRMVLAQLWVFFYMPNISGKVFIPQNNFPISTRQFEDGMIFTNFLPQISLEDSWEMRFSCCSSGPNGQACTVSESHVTNTAFWSDLSGFIEIPAPSDPSDSRNGKIYVLDSEMVYTRRGLSIARVTLVNCT</sequence>
<gene>
    <name evidence="1" type="ORF">DME_LOCUS3959</name>
</gene>
<dbReference type="OrthoDB" id="206335at2759"/>
<dbReference type="EMBL" id="UYYG01000231">
    <property type="protein sequence ID" value="VDN53986.1"/>
    <property type="molecule type" value="Genomic_DNA"/>
</dbReference>
<reference evidence="4" key="1">
    <citation type="submission" date="2017-02" db="UniProtKB">
        <authorList>
            <consortium name="WormBaseParasite"/>
        </authorList>
    </citation>
    <scope>IDENTIFICATION</scope>
</reference>
<accession>A0A0N4UR51</accession>
<dbReference type="STRING" id="318479.A0A0N4UR51"/>
<organism evidence="2 4">
    <name type="scientific">Dracunculus medinensis</name>
    <name type="common">Guinea worm</name>
    <dbReference type="NCBI Taxonomy" id="318479"/>
    <lineage>
        <taxon>Eukaryota</taxon>
        <taxon>Metazoa</taxon>
        <taxon>Ecdysozoa</taxon>
        <taxon>Nematoda</taxon>
        <taxon>Chromadorea</taxon>
        <taxon>Rhabditida</taxon>
        <taxon>Spirurina</taxon>
        <taxon>Dracunculoidea</taxon>
        <taxon>Dracunculidae</taxon>
        <taxon>Dracunculus</taxon>
    </lineage>
</organism>
<reference evidence="1 3" key="2">
    <citation type="submission" date="2018-11" db="EMBL/GenBank/DDBJ databases">
        <authorList>
            <consortium name="Pathogen Informatics"/>
        </authorList>
    </citation>
    <scope>NUCLEOTIDE SEQUENCE [LARGE SCALE GENOMIC DNA]</scope>
</reference>
<evidence type="ECO:0000313" key="1">
    <source>
        <dbReference type="EMBL" id="VDN53986.1"/>
    </source>
</evidence>
<evidence type="ECO:0000313" key="4">
    <source>
        <dbReference type="WBParaSite" id="DME_0001052201-mRNA-1"/>
    </source>
</evidence>